<dbReference type="EMBL" id="CP009247">
    <property type="protein sequence ID" value="APT88889.1"/>
    <property type="molecule type" value="Genomic_DNA"/>
</dbReference>
<reference evidence="13 14" key="1">
    <citation type="submission" date="2014-08" db="EMBL/GenBank/DDBJ databases">
        <title>Complete genome sequence of Corynebacterium frankenforstense ST18(T) (=DSM 45800(T)), isolated from raw cow milk.</title>
        <authorList>
            <person name="Ruckert C."/>
            <person name="Albersmeier A."/>
            <person name="Winkler A."/>
            <person name="Lipski A."/>
            <person name="Kalinowski J."/>
        </authorList>
    </citation>
    <scope>NUCLEOTIDE SEQUENCE [LARGE SCALE GENOMIC DNA]</scope>
    <source>
        <strain evidence="13 14">ST18</strain>
    </source>
</reference>
<dbReference type="STRING" id="1437875.CFRA_06105"/>
<evidence type="ECO:0000256" key="3">
    <source>
        <dbReference type="ARBA" id="ARBA00022475"/>
    </source>
</evidence>
<keyword evidence="14" id="KW-1185">Reference proteome</keyword>
<evidence type="ECO:0000256" key="9">
    <source>
        <dbReference type="ARBA" id="ARBA00023136"/>
    </source>
</evidence>
<evidence type="ECO:0000313" key="13">
    <source>
        <dbReference type="EMBL" id="APT88889.1"/>
    </source>
</evidence>
<feature type="transmembrane region" description="Helical" evidence="10">
    <location>
        <begin position="173"/>
        <end position="191"/>
    </location>
</feature>
<dbReference type="KEGG" id="cfk:CFRA_06105"/>
<keyword evidence="5 10" id="KW-0812">Transmembrane</keyword>
<dbReference type="SUPFAM" id="SSF90123">
    <property type="entry name" value="ABC transporter transmembrane region"/>
    <property type="match status" value="1"/>
</dbReference>
<evidence type="ECO:0000256" key="6">
    <source>
        <dbReference type="ARBA" id="ARBA00022741"/>
    </source>
</evidence>
<dbReference type="PANTHER" id="PTHR43394:SF1">
    <property type="entry name" value="ATP-BINDING CASSETTE SUB-FAMILY B MEMBER 10, MITOCHONDRIAL"/>
    <property type="match status" value="1"/>
</dbReference>
<dbReference type="AlphaFoldDB" id="A0A1L7CST9"/>
<evidence type="ECO:0000256" key="1">
    <source>
        <dbReference type="ARBA" id="ARBA00004651"/>
    </source>
</evidence>
<name>A0A1L7CST9_9CORY</name>
<feature type="transmembrane region" description="Helical" evidence="10">
    <location>
        <begin position="258"/>
        <end position="276"/>
    </location>
</feature>
<evidence type="ECO:0000259" key="12">
    <source>
        <dbReference type="PROSITE" id="PS50929"/>
    </source>
</evidence>
<evidence type="ECO:0000313" key="14">
    <source>
        <dbReference type="Proteomes" id="UP000185434"/>
    </source>
</evidence>
<keyword evidence="8 10" id="KW-1133">Transmembrane helix</keyword>
<comment type="subcellular location">
    <subcellularLocation>
        <location evidence="1">Cell membrane</location>
        <topology evidence="1">Multi-pass membrane protein</topology>
    </subcellularLocation>
</comment>
<dbReference type="PANTHER" id="PTHR43394">
    <property type="entry name" value="ATP-DEPENDENT PERMEASE MDL1, MITOCHONDRIAL"/>
    <property type="match status" value="1"/>
</dbReference>
<feature type="domain" description="ABC transporter" evidence="11">
    <location>
        <begin position="345"/>
        <end position="579"/>
    </location>
</feature>
<dbReference type="Pfam" id="PF00005">
    <property type="entry name" value="ABC_tran"/>
    <property type="match status" value="1"/>
</dbReference>
<evidence type="ECO:0000256" key="4">
    <source>
        <dbReference type="ARBA" id="ARBA00022519"/>
    </source>
</evidence>
<proteinExistence type="predicted"/>
<keyword evidence="4" id="KW-0997">Cell inner membrane</keyword>
<dbReference type="Proteomes" id="UP000185434">
    <property type="component" value="Chromosome"/>
</dbReference>
<feature type="transmembrane region" description="Helical" evidence="10">
    <location>
        <begin position="72"/>
        <end position="93"/>
    </location>
</feature>
<dbReference type="Gene3D" id="1.20.1560.10">
    <property type="entry name" value="ABC transporter type 1, transmembrane domain"/>
    <property type="match status" value="1"/>
</dbReference>
<evidence type="ECO:0000256" key="10">
    <source>
        <dbReference type="SAM" id="Phobius"/>
    </source>
</evidence>
<dbReference type="Pfam" id="PF00664">
    <property type="entry name" value="ABC_membrane"/>
    <property type="match status" value="1"/>
</dbReference>
<evidence type="ECO:0000256" key="2">
    <source>
        <dbReference type="ARBA" id="ARBA00022448"/>
    </source>
</evidence>
<dbReference type="Gene3D" id="3.40.50.300">
    <property type="entry name" value="P-loop containing nucleotide triphosphate hydrolases"/>
    <property type="match status" value="1"/>
</dbReference>
<evidence type="ECO:0000256" key="5">
    <source>
        <dbReference type="ARBA" id="ARBA00022692"/>
    </source>
</evidence>
<evidence type="ECO:0000256" key="8">
    <source>
        <dbReference type="ARBA" id="ARBA00022989"/>
    </source>
</evidence>
<dbReference type="InterPro" id="IPR039421">
    <property type="entry name" value="Type_1_exporter"/>
</dbReference>
<feature type="domain" description="ABC transmembrane type-1" evidence="12">
    <location>
        <begin position="32"/>
        <end position="314"/>
    </location>
</feature>
<dbReference type="CDD" id="cd07346">
    <property type="entry name" value="ABC_6TM_exporters"/>
    <property type="match status" value="1"/>
</dbReference>
<keyword evidence="9 10" id="KW-0472">Membrane</keyword>
<dbReference type="OrthoDB" id="9806127at2"/>
<protein>
    <submittedName>
        <fullName evidence="13">Multidrug ABC transporter ATPase</fullName>
    </submittedName>
</protein>
<dbReference type="SMART" id="SM00382">
    <property type="entry name" value="AAA"/>
    <property type="match status" value="1"/>
</dbReference>
<keyword evidence="3" id="KW-1003">Cell membrane</keyword>
<dbReference type="GO" id="GO:0016887">
    <property type="term" value="F:ATP hydrolysis activity"/>
    <property type="evidence" value="ECO:0007669"/>
    <property type="project" value="InterPro"/>
</dbReference>
<dbReference type="InterPro" id="IPR003593">
    <property type="entry name" value="AAA+_ATPase"/>
</dbReference>
<dbReference type="InterPro" id="IPR036640">
    <property type="entry name" value="ABC1_TM_sf"/>
</dbReference>
<keyword evidence="7" id="KW-0067">ATP-binding</keyword>
<keyword evidence="2" id="KW-0813">Transport</keyword>
<dbReference type="GO" id="GO:0005886">
    <property type="term" value="C:plasma membrane"/>
    <property type="evidence" value="ECO:0007669"/>
    <property type="project" value="UniProtKB-SubCell"/>
</dbReference>
<feature type="transmembrane region" description="Helical" evidence="10">
    <location>
        <begin position="31"/>
        <end position="52"/>
    </location>
</feature>
<evidence type="ECO:0000256" key="7">
    <source>
        <dbReference type="ARBA" id="ARBA00022840"/>
    </source>
</evidence>
<dbReference type="GO" id="GO:0015421">
    <property type="term" value="F:ABC-type oligopeptide transporter activity"/>
    <property type="evidence" value="ECO:0007669"/>
    <property type="project" value="TreeGrafter"/>
</dbReference>
<dbReference type="InterPro" id="IPR003439">
    <property type="entry name" value="ABC_transporter-like_ATP-bd"/>
</dbReference>
<keyword evidence="6" id="KW-0547">Nucleotide-binding</keyword>
<dbReference type="InterPro" id="IPR027417">
    <property type="entry name" value="P-loop_NTPase"/>
</dbReference>
<dbReference type="PROSITE" id="PS50929">
    <property type="entry name" value="ABC_TM1F"/>
    <property type="match status" value="1"/>
</dbReference>
<feature type="transmembrane region" description="Helical" evidence="10">
    <location>
        <begin position="282"/>
        <end position="298"/>
    </location>
</feature>
<gene>
    <name evidence="13" type="ORF">CFRA_06105</name>
</gene>
<dbReference type="RefSeq" id="WP_075663874.1">
    <property type="nucleotide sequence ID" value="NZ_CP009247.1"/>
</dbReference>
<dbReference type="PROSITE" id="PS50893">
    <property type="entry name" value="ABC_TRANSPORTER_2"/>
    <property type="match status" value="1"/>
</dbReference>
<dbReference type="GO" id="GO:0005524">
    <property type="term" value="F:ATP binding"/>
    <property type="evidence" value="ECO:0007669"/>
    <property type="project" value="UniProtKB-KW"/>
</dbReference>
<organism evidence="13 14">
    <name type="scientific">Corynebacterium frankenforstense DSM 45800</name>
    <dbReference type="NCBI Taxonomy" id="1437875"/>
    <lineage>
        <taxon>Bacteria</taxon>
        <taxon>Bacillati</taxon>
        <taxon>Actinomycetota</taxon>
        <taxon>Actinomycetes</taxon>
        <taxon>Mycobacteriales</taxon>
        <taxon>Corynebacteriaceae</taxon>
        <taxon>Corynebacterium</taxon>
    </lineage>
</organism>
<dbReference type="InterPro" id="IPR011527">
    <property type="entry name" value="ABC1_TM_dom"/>
</dbReference>
<dbReference type="SUPFAM" id="SSF52540">
    <property type="entry name" value="P-loop containing nucleoside triphosphate hydrolases"/>
    <property type="match status" value="1"/>
</dbReference>
<dbReference type="FunFam" id="3.40.50.300:FF:001001">
    <property type="entry name" value="Multidrug ABC transporter ATP-binding protein"/>
    <property type="match status" value="1"/>
</dbReference>
<accession>A0A1L7CST9</accession>
<evidence type="ECO:0000259" key="11">
    <source>
        <dbReference type="PROSITE" id="PS50893"/>
    </source>
</evidence>
<sequence length="585" mass="61401">MSARFPLATWAQVRAEVAARLRALPGARRRGLLAVLLLAAGAGANVAVPRLLGEVVDIVTAGDGAGGLVRVALWLAVAAVVAAVLQAGGFFLVSREVERVIAALRGRMVGTALGLPVHEVEAAGSGDLVSRSTDDVAELSAAVSETVPILSRSVFMIGATVVALAGLDWQFLLVPLVALPFYWIAGRRYLARAPRRYAEERASMADRARRVLEAIHGRETVRAYGTEDRVHGRIGAASARVVETGLSARTTMLTLQTWVTFCEFLLLATALTVGFHLARTDVLSVGAVTAAVLMLVRLRGPLLMFMRVLDTVQSAYASLARIVGVVVEAPEPVADSGAPVRGGSARLEDVTFTYPGTGEPAVRDVSLELAAGETLAVVGASGAGKTTVAALLAGLRVPDSGRALIDGVDVADLSDAERVRRLALISQDVHVFSGTLRDDLTLARPDADDAALEDVLARVGARWYHDLPDGLDTEVGARGEQLDPVAAQQLALARVLLLDPEIVLMDEATAEAGSAGAETLEAAAAEVTRERSAVVIAHRLDQAARADRVLVMDSGRVVESGPHAELVAAGGAYARLWQAWSRGRA</sequence>